<accession>A0A917Y9J9</accession>
<dbReference type="InterPro" id="IPR051704">
    <property type="entry name" value="FAD_aromatic-hydroxylase"/>
</dbReference>
<gene>
    <name evidence="2" type="ORF">GCM10011579_057020</name>
</gene>
<dbReference type="PANTHER" id="PTHR46865">
    <property type="entry name" value="OXIDOREDUCTASE-RELATED"/>
    <property type="match status" value="1"/>
</dbReference>
<dbReference type="Pfam" id="PF01494">
    <property type="entry name" value="FAD_binding_3"/>
    <property type="match status" value="1"/>
</dbReference>
<protein>
    <submittedName>
        <fullName evidence="2">FAD-dependent oxidoreductase</fullName>
    </submittedName>
</protein>
<organism evidence="2 3">
    <name type="scientific">Streptomyces albiflavescens</name>
    <dbReference type="NCBI Taxonomy" id="1623582"/>
    <lineage>
        <taxon>Bacteria</taxon>
        <taxon>Bacillati</taxon>
        <taxon>Actinomycetota</taxon>
        <taxon>Actinomycetes</taxon>
        <taxon>Kitasatosporales</taxon>
        <taxon>Streptomycetaceae</taxon>
        <taxon>Streptomyces</taxon>
    </lineage>
</organism>
<dbReference type="Gene3D" id="3.50.50.60">
    <property type="entry name" value="FAD/NAD(P)-binding domain"/>
    <property type="match status" value="1"/>
</dbReference>
<dbReference type="PRINTS" id="PR00420">
    <property type="entry name" value="RNGMNOXGNASE"/>
</dbReference>
<feature type="domain" description="FAD-binding" evidence="1">
    <location>
        <begin position="27"/>
        <end position="184"/>
    </location>
</feature>
<dbReference type="Proteomes" id="UP000600365">
    <property type="component" value="Unassembled WGS sequence"/>
</dbReference>
<reference evidence="2 3" key="1">
    <citation type="journal article" date="2014" name="Int. J. Syst. Evol. Microbiol.">
        <title>Complete genome sequence of Corynebacterium casei LMG S-19264T (=DSM 44701T), isolated from a smear-ripened cheese.</title>
        <authorList>
            <consortium name="US DOE Joint Genome Institute (JGI-PGF)"/>
            <person name="Walter F."/>
            <person name="Albersmeier A."/>
            <person name="Kalinowski J."/>
            <person name="Ruckert C."/>
        </authorList>
    </citation>
    <scope>NUCLEOTIDE SEQUENCE [LARGE SCALE GENOMIC DNA]</scope>
    <source>
        <strain evidence="2 3">CGMCC 4.7111</strain>
    </source>
</reference>
<dbReference type="Gene3D" id="3.30.9.10">
    <property type="entry name" value="D-Amino Acid Oxidase, subunit A, domain 2"/>
    <property type="match status" value="1"/>
</dbReference>
<keyword evidence="3" id="KW-1185">Reference proteome</keyword>
<dbReference type="PANTHER" id="PTHR46865:SF2">
    <property type="entry name" value="MONOOXYGENASE"/>
    <property type="match status" value="1"/>
</dbReference>
<comment type="caution">
    <text evidence="2">The sequence shown here is derived from an EMBL/GenBank/DDBJ whole genome shotgun (WGS) entry which is preliminary data.</text>
</comment>
<evidence type="ECO:0000313" key="2">
    <source>
        <dbReference type="EMBL" id="GGN76205.1"/>
    </source>
</evidence>
<dbReference type="InterPro" id="IPR002938">
    <property type="entry name" value="FAD-bd"/>
</dbReference>
<evidence type="ECO:0000259" key="1">
    <source>
        <dbReference type="Pfam" id="PF01494"/>
    </source>
</evidence>
<name>A0A917Y9J9_9ACTN</name>
<dbReference type="GO" id="GO:0071949">
    <property type="term" value="F:FAD binding"/>
    <property type="evidence" value="ECO:0007669"/>
    <property type="project" value="InterPro"/>
</dbReference>
<dbReference type="SUPFAM" id="SSF51905">
    <property type="entry name" value="FAD/NAD(P)-binding domain"/>
    <property type="match status" value="1"/>
</dbReference>
<dbReference type="InterPro" id="IPR036188">
    <property type="entry name" value="FAD/NAD-bd_sf"/>
</dbReference>
<dbReference type="EMBL" id="BMMM01000011">
    <property type="protein sequence ID" value="GGN76205.1"/>
    <property type="molecule type" value="Genomic_DNA"/>
</dbReference>
<sequence length="418" mass="45852">MPPAKLLAMTNKDTAKPADHTAALAHLDVLISGASIAGPALALGLARYGARVTVVEKAADLREGGFAVDFRGHVHRTVLTAMGIWDEIHARQTHMGRQTVVDADGSPRVDLPAEMMSGDVEIFRGELAQIMYERTRDSVEYVFGDSVATLTESPEGVDVTFERGAPRRFDLVVGADGLHSLTRRLAFGDESRYLRFLDHYVAGFDIPNHLGLDRTGQIYSEPGRAVSVSNYDGDPDRAGALLVFRSEKLEYDRRDVSAQKRILAERFAGMGWDTPHVLKALEQADNLYFDAIAQIHVDRLTKGRVALLGDAGYGATMGGMGTGVAIVGAYVLAGELALVGGDHRTAFAEYETQIRDFAKGCQKISGNAGPFFAPPTERRIRSRDRMYRILSSRPLARFFKKLTEKAATDIKLREYPRP</sequence>
<evidence type="ECO:0000313" key="3">
    <source>
        <dbReference type="Proteomes" id="UP000600365"/>
    </source>
</evidence>
<dbReference type="AlphaFoldDB" id="A0A917Y9J9"/>
<proteinExistence type="predicted"/>